<evidence type="ECO:0008006" key="4">
    <source>
        <dbReference type="Google" id="ProtNLM"/>
    </source>
</evidence>
<feature type="signal peptide" evidence="1">
    <location>
        <begin position="1"/>
        <end position="26"/>
    </location>
</feature>
<gene>
    <name evidence="2" type="ordered locus">HF1_02780</name>
</gene>
<dbReference type="AlphaFoldDB" id="E8ZGL5"/>
<dbReference type="Proteomes" id="UP000008637">
    <property type="component" value="Chromosome"/>
</dbReference>
<evidence type="ECO:0000256" key="1">
    <source>
        <dbReference type="SAM" id="SignalP"/>
    </source>
</evidence>
<dbReference type="OrthoDB" id="9827016at2"/>
<evidence type="ECO:0000313" key="2">
    <source>
        <dbReference type="EMBL" id="CBY92286.1"/>
    </source>
</evidence>
<proteinExistence type="predicted"/>
<organism evidence="2 3">
    <name type="scientific">Mycoplasma haemofelis (strain Langford 1)</name>
    <name type="common">Haemobartonella felis</name>
    <dbReference type="NCBI Taxonomy" id="941640"/>
    <lineage>
        <taxon>Bacteria</taxon>
        <taxon>Bacillati</taxon>
        <taxon>Mycoplasmatota</taxon>
        <taxon>Mollicutes</taxon>
        <taxon>Mycoplasmataceae</taxon>
        <taxon>Mycoplasma</taxon>
    </lineage>
</organism>
<evidence type="ECO:0000313" key="3">
    <source>
        <dbReference type="Proteomes" id="UP000008637"/>
    </source>
</evidence>
<reference evidence="2 3" key="1">
    <citation type="journal article" date="2011" name="J. Bacteriol.">
        <title>Complete genome sequence of Mycoplasma haemofelis, a hemotropic mycoplasma.</title>
        <authorList>
            <person name="Barker E.N."/>
            <person name="Helps C.R."/>
            <person name="Peters I.R."/>
            <person name="Darby A.C."/>
            <person name="Radford A.D."/>
            <person name="Tasker S."/>
        </authorList>
    </citation>
    <scope>NUCLEOTIDE SEQUENCE [LARGE SCALE GENOMIC DNA]</scope>
    <source>
        <strain evidence="2 3">Langford 1</strain>
    </source>
</reference>
<sequence>MTTSALTKVALGMGAASATAAGAAYAGGAFSPSGEKEEVVSRLIKTANPSKRVIVTTDANDSNWKEAWKLYREDNKDKNVGEDIWKLKDWTKPNSGAINNTDPAPASFISECHSRSSNKTIKTDSNLYKEVLRYCTKDTQVSDLIAENNKDKTLLDTSSQSGDSSPSADWINAWEVYKKHNEGKGASADAWQLESWDSKKSGTVLPSDFKTKCATKLQTKTFDLNNEDYRGVLAWCTK</sequence>
<dbReference type="EMBL" id="FR773153">
    <property type="protein sequence ID" value="CBY92286.1"/>
    <property type="molecule type" value="Genomic_DNA"/>
</dbReference>
<name>E8ZGL5_MYCHL</name>
<dbReference type="KEGG" id="mha:HF1_02780"/>
<keyword evidence="1" id="KW-0732">Signal</keyword>
<keyword evidence="3" id="KW-1185">Reference proteome</keyword>
<protein>
    <recommendedName>
        <fullName evidence="4">Secreted protein</fullName>
    </recommendedName>
</protein>
<dbReference type="HOGENOM" id="CLU_098620_0_0_14"/>
<accession>E8ZGL5</accession>
<feature type="chain" id="PRO_5003232504" description="Secreted protein" evidence="1">
    <location>
        <begin position="27"/>
        <end position="238"/>
    </location>
</feature>